<sequence>MEIRRTKRVQDNVLGYRSTLPTECGPYFEEINIDGRELTRMRCIQMFTACKRSTEPFRGPKLVRCFARYYYDSKWWFFAFDANEHVHIISYSNPPIYFLIEIGRFIRTVPFKEHEPDN</sequence>
<dbReference type="Proteomes" id="UP000095286">
    <property type="component" value="Unplaced"/>
</dbReference>
<reference evidence="2" key="1">
    <citation type="submission" date="2016-11" db="UniProtKB">
        <authorList>
            <consortium name="WormBaseParasite"/>
        </authorList>
    </citation>
    <scope>IDENTIFICATION</scope>
    <source>
        <strain evidence="2">KR3021</strain>
    </source>
</reference>
<proteinExistence type="predicted"/>
<dbReference type="WBParaSite" id="RSKR_0000458500.1">
    <property type="protein sequence ID" value="RSKR_0000458500.1"/>
    <property type="gene ID" value="RSKR_0000458500"/>
</dbReference>
<evidence type="ECO:0000313" key="1">
    <source>
        <dbReference type="Proteomes" id="UP000095286"/>
    </source>
</evidence>
<accession>A0AC35TUS0</accession>
<organism evidence="1 2">
    <name type="scientific">Rhabditophanes sp. KR3021</name>
    <dbReference type="NCBI Taxonomy" id="114890"/>
    <lineage>
        <taxon>Eukaryota</taxon>
        <taxon>Metazoa</taxon>
        <taxon>Ecdysozoa</taxon>
        <taxon>Nematoda</taxon>
        <taxon>Chromadorea</taxon>
        <taxon>Rhabditida</taxon>
        <taxon>Tylenchina</taxon>
        <taxon>Panagrolaimomorpha</taxon>
        <taxon>Strongyloidoidea</taxon>
        <taxon>Alloionematidae</taxon>
        <taxon>Rhabditophanes</taxon>
    </lineage>
</organism>
<evidence type="ECO:0000313" key="2">
    <source>
        <dbReference type="WBParaSite" id="RSKR_0000458500.1"/>
    </source>
</evidence>
<protein>
    <submittedName>
        <fullName evidence="2">Tudor domain-containing protein</fullName>
    </submittedName>
</protein>
<name>A0AC35TUS0_9BILA</name>